<dbReference type="RefSeq" id="WP_138238490.1">
    <property type="nucleotide sequence ID" value="NZ_VBRY01000003.1"/>
</dbReference>
<comment type="similarity">
    <text evidence="3 10">Belongs to the TrpF family.</text>
</comment>
<evidence type="ECO:0000256" key="1">
    <source>
        <dbReference type="ARBA" id="ARBA00001164"/>
    </source>
</evidence>
<dbReference type="InterPro" id="IPR011060">
    <property type="entry name" value="RibuloseP-bd_barrel"/>
</dbReference>
<evidence type="ECO:0000256" key="9">
    <source>
        <dbReference type="ARBA" id="ARBA00023235"/>
    </source>
</evidence>
<dbReference type="Proteomes" id="UP000306585">
    <property type="component" value="Unassembled WGS sequence"/>
</dbReference>
<dbReference type="InterPro" id="IPR001240">
    <property type="entry name" value="PRAI_dom"/>
</dbReference>
<dbReference type="AlphaFoldDB" id="A0A5R9GZ21"/>
<sequence>MGVHQSACRTRIKICGITRLNDALDAVRLGADALGFVFYKRSPRYIDPLAAAAIIRQLPPFVATVGLFVNASQQEIESVLGCCPLSDIQLHGDESPEFCAAFPRRVMKAVAIASPEDLARVATYPCPVLLDARAPAGVYGGTGKRFDWSLLDGFSHDYPLVLAGGLSVENVRDAMAVRQWFALDVSSGVEVSPGIKDFDRMRRFIAAVNGCQVGQSVADHHSIGKEPL</sequence>
<dbReference type="PANTHER" id="PTHR42894">
    <property type="entry name" value="N-(5'-PHOSPHORIBOSYL)ANTHRANILATE ISOMERASE"/>
    <property type="match status" value="1"/>
</dbReference>
<protein>
    <recommendedName>
        <fullName evidence="5 10">N-(5'-phosphoribosyl)anthranilate isomerase</fullName>
        <shortName evidence="10">PRAI</shortName>
        <ecNumber evidence="4 10">5.3.1.24</ecNumber>
    </recommendedName>
</protein>
<keyword evidence="6 10" id="KW-0028">Amino-acid biosynthesis</keyword>
<dbReference type="EMBL" id="VBRY01000003">
    <property type="protein sequence ID" value="TLS68154.1"/>
    <property type="molecule type" value="Genomic_DNA"/>
</dbReference>
<keyword evidence="8 10" id="KW-0057">Aromatic amino acid biosynthesis</keyword>
<comment type="pathway">
    <text evidence="2 10">Amino-acid biosynthesis; L-tryptophan biosynthesis; L-tryptophan from chorismate: step 3/5.</text>
</comment>
<dbReference type="CDD" id="cd00405">
    <property type="entry name" value="PRAI"/>
    <property type="match status" value="1"/>
</dbReference>
<feature type="domain" description="N-(5'phosphoribosyl) anthranilate isomerase (PRAI)" evidence="11">
    <location>
        <begin position="12"/>
        <end position="206"/>
    </location>
</feature>
<evidence type="ECO:0000256" key="8">
    <source>
        <dbReference type="ARBA" id="ARBA00023141"/>
    </source>
</evidence>
<proteinExistence type="inferred from homology"/>
<comment type="caution">
    <text evidence="12">The sequence shown here is derived from an EMBL/GenBank/DDBJ whole genome shotgun (WGS) entry which is preliminary data.</text>
</comment>
<comment type="catalytic activity">
    <reaction evidence="1 10">
        <text>N-(5-phospho-beta-D-ribosyl)anthranilate = 1-(2-carboxyphenylamino)-1-deoxy-D-ribulose 5-phosphate</text>
        <dbReference type="Rhea" id="RHEA:21540"/>
        <dbReference type="ChEBI" id="CHEBI:18277"/>
        <dbReference type="ChEBI" id="CHEBI:58613"/>
        <dbReference type="EC" id="5.3.1.24"/>
    </reaction>
</comment>
<evidence type="ECO:0000256" key="4">
    <source>
        <dbReference type="ARBA" id="ARBA00012572"/>
    </source>
</evidence>
<accession>A0A5R9GZ21</accession>
<evidence type="ECO:0000256" key="5">
    <source>
        <dbReference type="ARBA" id="ARBA00022272"/>
    </source>
</evidence>
<keyword evidence="9 10" id="KW-0413">Isomerase</keyword>
<organism evidence="12 13">
    <name type="scientific">Mariprofundus erugo</name>
    <dbReference type="NCBI Taxonomy" id="2528639"/>
    <lineage>
        <taxon>Bacteria</taxon>
        <taxon>Pseudomonadati</taxon>
        <taxon>Pseudomonadota</taxon>
        <taxon>Candidatius Mariprofundia</taxon>
        <taxon>Mariprofundales</taxon>
        <taxon>Mariprofundaceae</taxon>
        <taxon>Mariprofundus</taxon>
    </lineage>
</organism>
<evidence type="ECO:0000313" key="13">
    <source>
        <dbReference type="Proteomes" id="UP000306585"/>
    </source>
</evidence>
<evidence type="ECO:0000256" key="6">
    <source>
        <dbReference type="ARBA" id="ARBA00022605"/>
    </source>
</evidence>
<dbReference type="UniPathway" id="UPA00035">
    <property type="reaction ID" value="UER00042"/>
</dbReference>
<dbReference type="PANTHER" id="PTHR42894:SF1">
    <property type="entry name" value="N-(5'-PHOSPHORIBOSYL)ANTHRANILATE ISOMERASE"/>
    <property type="match status" value="1"/>
</dbReference>
<evidence type="ECO:0000313" key="12">
    <source>
        <dbReference type="EMBL" id="TLS68154.1"/>
    </source>
</evidence>
<dbReference type="HAMAP" id="MF_00135">
    <property type="entry name" value="PRAI"/>
    <property type="match status" value="1"/>
</dbReference>
<gene>
    <name evidence="10" type="primary">trpF</name>
    <name evidence="12" type="ORF">FEF65_03935</name>
</gene>
<reference evidence="12 13" key="1">
    <citation type="journal article" date="2019" name="Appl. Environ. Microbiol.">
        <title>Environmental Evidence and Genomic Insight of Iron-oxidizing Bacteria Preference Towards More Corrosion Resistant Stainless Steel at Higher Salinities.</title>
        <authorList>
            <person name="Garrison C.E."/>
            <person name="Price K.A."/>
            <person name="Field E.K."/>
        </authorList>
    </citation>
    <scope>NUCLEOTIDE SEQUENCE [LARGE SCALE GENOMIC DNA]</scope>
    <source>
        <strain evidence="12 13">P3</strain>
    </source>
</reference>
<dbReference type="EC" id="5.3.1.24" evidence="4 10"/>
<evidence type="ECO:0000256" key="7">
    <source>
        <dbReference type="ARBA" id="ARBA00022822"/>
    </source>
</evidence>
<dbReference type="GO" id="GO:0004640">
    <property type="term" value="F:phosphoribosylanthranilate isomerase activity"/>
    <property type="evidence" value="ECO:0007669"/>
    <property type="project" value="UniProtKB-UniRule"/>
</dbReference>
<keyword evidence="7 10" id="KW-0822">Tryptophan biosynthesis</keyword>
<dbReference type="NCBIfam" id="NF002298">
    <property type="entry name" value="PRK01222.1-4"/>
    <property type="match status" value="1"/>
</dbReference>
<evidence type="ECO:0000259" key="11">
    <source>
        <dbReference type="Pfam" id="PF00697"/>
    </source>
</evidence>
<dbReference type="SUPFAM" id="SSF51366">
    <property type="entry name" value="Ribulose-phoshate binding barrel"/>
    <property type="match status" value="1"/>
</dbReference>
<dbReference type="InterPro" id="IPR044643">
    <property type="entry name" value="TrpF_fam"/>
</dbReference>
<evidence type="ECO:0000256" key="10">
    <source>
        <dbReference type="HAMAP-Rule" id="MF_00135"/>
    </source>
</evidence>
<dbReference type="Pfam" id="PF00697">
    <property type="entry name" value="PRAI"/>
    <property type="match status" value="1"/>
</dbReference>
<name>A0A5R9GZ21_9PROT</name>
<evidence type="ECO:0000256" key="3">
    <source>
        <dbReference type="ARBA" id="ARBA00007571"/>
    </source>
</evidence>
<evidence type="ECO:0000256" key="2">
    <source>
        <dbReference type="ARBA" id="ARBA00004664"/>
    </source>
</evidence>
<dbReference type="FunFam" id="3.20.20.70:FF:000075">
    <property type="entry name" value="Tryptophan biosynthesis protein TRP1"/>
    <property type="match status" value="1"/>
</dbReference>
<dbReference type="GO" id="GO:0000162">
    <property type="term" value="P:L-tryptophan biosynthetic process"/>
    <property type="evidence" value="ECO:0007669"/>
    <property type="project" value="UniProtKB-UniRule"/>
</dbReference>
<keyword evidence="13" id="KW-1185">Reference proteome</keyword>
<dbReference type="InterPro" id="IPR013785">
    <property type="entry name" value="Aldolase_TIM"/>
</dbReference>
<dbReference type="Gene3D" id="3.20.20.70">
    <property type="entry name" value="Aldolase class I"/>
    <property type="match status" value="1"/>
</dbReference>